<dbReference type="Gene3D" id="2.30.30.40">
    <property type="entry name" value="SH3 Domains"/>
    <property type="match status" value="2"/>
</dbReference>
<evidence type="ECO:0000256" key="7">
    <source>
        <dbReference type="SAM" id="SignalP"/>
    </source>
</evidence>
<dbReference type="Pfam" id="PF00877">
    <property type="entry name" value="NLPC_P60"/>
    <property type="match status" value="1"/>
</dbReference>
<dbReference type="SUPFAM" id="SSF54001">
    <property type="entry name" value="Cysteine proteinases"/>
    <property type="match status" value="1"/>
</dbReference>
<feature type="signal peptide" evidence="7">
    <location>
        <begin position="1"/>
        <end position="24"/>
    </location>
</feature>
<comment type="similarity">
    <text evidence="1">Belongs to the peptidase C40 family.</text>
</comment>
<dbReference type="GO" id="GO:0008234">
    <property type="term" value="F:cysteine-type peptidase activity"/>
    <property type="evidence" value="ECO:0007669"/>
    <property type="project" value="UniProtKB-KW"/>
</dbReference>
<reference evidence="11 12" key="1">
    <citation type="submission" date="2020-08" db="EMBL/GenBank/DDBJ databases">
        <title>Cohnella phylogeny.</title>
        <authorList>
            <person name="Dunlap C."/>
        </authorList>
    </citation>
    <scope>NUCLEOTIDE SEQUENCE [LARGE SCALE GENOMIC DNA]</scope>
    <source>
        <strain evidence="11 12">DSM 28246</strain>
    </source>
</reference>
<dbReference type="AlphaFoldDB" id="A0A7X0RSP2"/>
<dbReference type="PANTHER" id="PTHR47053:SF1">
    <property type="entry name" value="MUREIN DD-ENDOPEPTIDASE MEPH-RELATED"/>
    <property type="match status" value="1"/>
</dbReference>
<keyword evidence="2" id="KW-0728">SH3 domain</keyword>
<organism evidence="11 12">
    <name type="scientific">Cohnella nanjingensis</name>
    <dbReference type="NCBI Taxonomy" id="1387779"/>
    <lineage>
        <taxon>Bacteria</taxon>
        <taxon>Bacillati</taxon>
        <taxon>Bacillota</taxon>
        <taxon>Bacilli</taxon>
        <taxon>Bacillales</taxon>
        <taxon>Paenibacillaceae</taxon>
        <taxon>Cohnella</taxon>
    </lineage>
</organism>
<feature type="domain" description="SH3b" evidence="9">
    <location>
        <begin position="29"/>
        <end position="92"/>
    </location>
</feature>
<dbReference type="GO" id="GO:0006508">
    <property type="term" value="P:proteolysis"/>
    <property type="evidence" value="ECO:0007669"/>
    <property type="project" value="UniProtKB-KW"/>
</dbReference>
<keyword evidence="4" id="KW-0378">Hydrolase</keyword>
<evidence type="ECO:0000313" key="12">
    <source>
        <dbReference type="Proteomes" id="UP000547209"/>
    </source>
</evidence>
<dbReference type="CDD" id="cd00174">
    <property type="entry name" value="SH3"/>
    <property type="match status" value="2"/>
</dbReference>
<feature type="domain" description="NlpC/P60" evidence="10">
    <location>
        <begin position="210"/>
        <end position="355"/>
    </location>
</feature>
<dbReference type="InterPro" id="IPR038765">
    <property type="entry name" value="Papain-like_cys_pep_sf"/>
</dbReference>
<gene>
    <name evidence="11" type="ORF">H7C19_13730</name>
</gene>
<dbReference type="InterPro" id="IPR001452">
    <property type="entry name" value="SH3_domain"/>
</dbReference>
<name>A0A7X0RSP2_9BACL</name>
<comment type="caution">
    <text evidence="11">The sequence shown here is derived from an EMBL/GenBank/DDBJ whole genome shotgun (WGS) entry which is preliminary data.</text>
</comment>
<proteinExistence type="inferred from homology"/>
<dbReference type="InterPro" id="IPR003646">
    <property type="entry name" value="SH3-like_bac-type"/>
</dbReference>
<evidence type="ECO:0000256" key="5">
    <source>
        <dbReference type="ARBA" id="ARBA00022807"/>
    </source>
</evidence>
<keyword evidence="12" id="KW-1185">Reference proteome</keyword>
<dbReference type="Proteomes" id="UP000547209">
    <property type="component" value="Unassembled WGS sequence"/>
</dbReference>
<feature type="domain" description="SH3" evidence="8">
    <location>
        <begin position="29"/>
        <end position="93"/>
    </location>
</feature>
<dbReference type="RefSeq" id="WP_185143214.1">
    <property type="nucleotide sequence ID" value="NZ_JACJVP010000023.1"/>
</dbReference>
<dbReference type="PROSITE" id="PS50002">
    <property type="entry name" value="SH3"/>
    <property type="match status" value="1"/>
</dbReference>
<evidence type="ECO:0000259" key="10">
    <source>
        <dbReference type="PROSITE" id="PS51935"/>
    </source>
</evidence>
<feature type="compositionally biased region" description="Pro residues" evidence="6">
    <location>
        <begin position="172"/>
        <end position="206"/>
    </location>
</feature>
<dbReference type="SUPFAM" id="SSF50044">
    <property type="entry name" value="SH3-domain"/>
    <property type="match status" value="1"/>
</dbReference>
<evidence type="ECO:0000256" key="4">
    <source>
        <dbReference type="ARBA" id="ARBA00022801"/>
    </source>
</evidence>
<evidence type="ECO:0000256" key="3">
    <source>
        <dbReference type="ARBA" id="ARBA00022670"/>
    </source>
</evidence>
<dbReference type="Gene3D" id="3.90.1720.10">
    <property type="entry name" value="endopeptidase domain like (from Nostoc punctiforme)"/>
    <property type="match status" value="1"/>
</dbReference>
<evidence type="ECO:0000259" key="9">
    <source>
        <dbReference type="PROSITE" id="PS51781"/>
    </source>
</evidence>
<dbReference type="EMBL" id="JACJVP010000023">
    <property type="protein sequence ID" value="MBB6671746.1"/>
    <property type="molecule type" value="Genomic_DNA"/>
</dbReference>
<sequence length="355" mass="37613">MKRGVIGLLSSLLFASAIPGLASAATASAGTADVVATVSFRDQPSTSSNVIRYLKQGDPITLLQKVNDYWYKVEDRTGSVGYVSSSAKYIRVGQAPASPAPGGNASIVSSVNFRQTPSASGAQIRFLKKGERVTVTGQPNSYWYAVTDANGVSGYVSASSQYIKLEGLATPTPTPTPKPIPTPKPTPAPTPMPKPTPTPTPAPTPAPSANASAEKAISAGMKYLGTPYEFGSDRNSTKTFDCSAFIRQAFKDGLGMTLPADSRQQAAYVKGKGNATTDWHKLKRGDLMFFMDYKGTKASNYAGKSPFGERVSHAAIYLGNGQVLHTYSKASGGVRVDSIEGKHWEYRFLYGGSAL</sequence>
<dbReference type="InterPro" id="IPR036028">
    <property type="entry name" value="SH3-like_dom_sf"/>
</dbReference>
<dbReference type="PANTHER" id="PTHR47053">
    <property type="entry name" value="MUREIN DD-ENDOPEPTIDASE MEPH-RELATED"/>
    <property type="match status" value="1"/>
</dbReference>
<dbReference type="InterPro" id="IPR051202">
    <property type="entry name" value="Peptidase_C40"/>
</dbReference>
<keyword evidence="7" id="KW-0732">Signal</keyword>
<dbReference type="Pfam" id="PF08239">
    <property type="entry name" value="SH3_3"/>
    <property type="match status" value="2"/>
</dbReference>
<evidence type="ECO:0000256" key="6">
    <source>
        <dbReference type="SAM" id="MobiDB-lite"/>
    </source>
</evidence>
<dbReference type="PROSITE" id="PS51935">
    <property type="entry name" value="NLPC_P60"/>
    <property type="match status" value="1"/>
</dbReference>
<feature type="chain" id="PRO_5031005790" evidence="7">
    <location>
        <begin position="25"/>
        <end position="355"/>
    </location>
</feature>
<protein>
    <submittedName>
        <fullName evidence="11">C40 family peptidase</fullName>
    </submittedName>
</protein>
<keyword evidence="5" id="KW-0788">Thiol protease</keyword>
<accession>A0A7X0RSP2</accession>
<evidence type="ECO:0000259" key="8">
    <source>
        <dbReference type="PROSITE" id="PS50002"/>
    </source>
</evidence>
<evidence type="ECO:0000256" key="1">
    <source>
        <dbReference type="ARBA" id="ARBA00007074"/>
    </source>
</evidence>
<dbReference type="InterPro" id="IPR000064">
    <property type="entry name" value="NLP_P60_dom"/>
</dbReference>
<keyword evidence="3" id="KW-0645">Protease</keyword>
<feature type="region of interest" description="Disordered" evidence="6">
    <location>
        <begin position="167"/>
        <end position="213"/>
    </location>
</feature>
<dbReference type="SMART" id="SM00287">
    <property type="entry name" value="SH3b"/>
    <property type="match status" value="2"/>
</dbReference>
<evidence type="ECO:0000256" key="2">
    <source>
        <dbReference type="ARBA" id="ARBA00022443"/>
    </source>
</evidence>
<dbReference type="PROSITE" id="PS51781">
    <property type="entry name" value="SH3B"/>
    <property type="match status" value="2"/>
</dbReference>
<evidence type="ECO:0000313" key="11">
    <source>
        <dbReference type="EMBL" id="MBB6671746.1"/>
    </source>
</evidence>
<feature type="domain" description="SH3b" evidence="9">
    <location>
        <begin position="102"/>
        <end position="167"/>
    </location>
</feature>